<keyword evidence="2 5" id="KW-0812">Transmembrane</keyword>
<evidence type="ECO:0000256" key="1">
    <source>
        <dbReference type="ARBA" id="ARBA00004141"/>
    </source>
</evidence>
<evidence type="ECO:0000256" key="4">
    <source>
        <dbReference type="ARBA" id="ARBA00023136"/>
    </source>
</evidence>
<keyword evidence="3 5" id="KW-1133">Transmembrane helix</keyword>
<dbReference type="InterPro" id="IPR006603">
    <property type="entry name" value="PQ-loop_rpt"/>
</dbReference>
<comment type="subcellular location">
    <subcellularLocation>
        <location evidence="1">Membrane</location>
        <topology evidence="1">Multi-pass membrane protein</topology>
    </subcellularLocation>
</comment>
<dbReference type="InterPro" id="IPR047662">
    <property type="entry name" value="SemiSWEET"/>
</dbReference>
<sequence>MFELIGNIAAVLTTAAFFPQVIRTWKTKSTDDMSWSWLLMLTIGVFLWLIYGISNSLLPVTAANGVTFLCLSVLVYIKTSNFLARR</sequence>
<evidence type="ECO:0000313" key="7">
    <source>
        <dbReference type="Proteomes" id="UP000219573"/>
    </source>
</evidence>
<proteinExistence type="predicted"/>
<dbReference type="RefSeq" id="WP_097017166.1">
    <property type="nucleotide sequence ID" value="NZ_OBDZ01000006.1"/>
</dbReference>
<dbReference type="Proteomes" id="UP000219573">
    <property type="component" value="Unassembled WGS sequence"/>
</dbReference>
<feature type="transmembrane region" description="Helical" evidence="5">
    <location>
        <begin position="6"/>
        <end position="22"/>
    </location>
</feature>
<accession>A0A285GD13</accession>
<dbReference type="AlphaFoldDB" id="A0A285GD13"/>
<dbReference type="Gene3D" id="1.20.1280.290">
    <property type="match status" value="1"/>
</dbReference>
<dbReference type="GO" id="GO:0051119">
    <property type="term" value="F:sugar transmembrane transporter activity"/>
    <property type="evidence" value="ECO:0007669"/>
    <property type="project" value="InterPro"/>
</dbReference>
<name>A0A285GD13_9FIRM</name>
<feature type="transmembrane region" description="Helical" evidence="5">
    <location>
        <begin position="57"/>
        <end position="77"/>
    </location>
</feature>
<dbReference type="EMBL" id="OBDZ01000006">
    <property type="protein sequence ID" value="SNY21203.1"/>
    <property type="molecule type" value="Genomic_DNA"/>
</dbReference>
<gene>
    <name evidence="6" type="ORF">SAMN06265827_106141</name>
</gene>
<keyword evidence="4 5" id="KW-0472">Membrane</keyword>
<dbReference type="OrthoDB" id="9814012at2"/>
<keyword evidence="7" id="KW-1185">Reference proteome</keyword>
<evidence type="ECO:0000256" key="2">
    <source>
        <dbReference type="ARBA" id="ARBA00022692"/>
    </source>
</evidence>
<evidence type="ECO:0000256" key="5">
    <source>
        <dbReference type="SAM" id="Phobius"/>
    </source>
</evidence>
<evidence type="ECO:0000256" key="3">
    <source>
        <dbReference type="ARBA" id="ARBA00022989"/>
    </source>
</evidence>
<feature type="transmembrane region" description="Helical" evidence="5">
    <location>
        <begin position="34"/>
        <end position="51"/>
    </location>
</feature>
<dbReference type="GO" id="GO:0016020">
    <property type="term" value="C:membrane"/>
    <property type="evidence" value="ECO:0007669"/>
    <property type="project" value="UniProtKB-SubCell"/>
</dbReference>
<protein>
    <submittedName>
        <fullName evidence="6">MtN3 and saliva related transmembrane protein</fullName>
    </submittedName>
</protein>
<dbReference type="NCBIfam" id="NF037968">
    <property type="entry name" value="SemiSWEET_2"/>
    <property type="match status" value="1"/>
</dbReference>
<evidence type="ECO:0000313" key="6">
    <source>
        <dbReference type="EMBL" id="SNY21203.1"/>
    </source>
</evidence>
<dbReference type="Pfam" id="PF04193">
    <property type="entry name" value="PQ-loop"/>
    <property type="match status" value="1"/>
</dbReference>
<reference evidence="7" key="1">
    <citation type="submission" date="2017-09" db="EMBL/GenBank/DDBJ databases">
        <authorList>
            <person name="Varghese N."/>
            <person name="Submissions S."/>
        </authorList>
    </citation>
    <scope>NUCLEOTIDE SEQUENCE [LARGE SCALE GENOMIC DNA]</scope>
    <source>
        <strain evidence="7">MSL47</strain>
    </source>
</reference>
<organism evidence="6 7">
    <name type="scientific">Orenia metallireducens</name>
    <dbReference type="NCBI Taxonomy" id="1413210"/>
    <lineage>
        <taxon>Bacteria</taxon>
        <taxon>Bacillati</taxon>
        <taxon>Bacillota</taxon>
        <taxon>Clostridia</taxon>
        <taxon>Halanaerobiales</taxon>
        <taxon>Halobacteroidaceae</taxon>
        <taxon>Orenia</taxon>
    </lineage>
</organism>